<dbReference type="Proteomes" id="UP000063699">
    <property type="component" value="Chromosome"/>
</dbReference>
<proteinExistence type="predicted"/>
<name>A0A0N9I0L1_9PSEU</name>
<dbReference type="PRINTS" id="PR00400">
    <property type="entry name" value="TETREPRESSOR"/>
</dbReference>
<dbReference type="PROSITE" id="PS50977">
    <property type="entry name" value="HTH_TETR_2"/>
    <property type="match status" value="1"/>
</dbReference>
<dbReference type="InterPro" id="IPR009057">
    <property type="entry name" value="Homeodomain-like_sf"/>
</dbReference>
<evidence type="ECO:0000256" key="5">
    <source>
        <dbReference type="PROSITE-ProRule" id="PRU00335"/>
    </source>
</evidence>
<evidence type="ECO:0000313" key="8">
    <source>
        <dbReference type="Proteomes" id="UP000063699"/>
    </source>
</evidence>
<accession>A0A0N9I0L1</accession>
<evidence type="ECO:0000256" key="3">
    <source>
        <dbReference type="ARBA" id="ARBA00023125"/>
    </source>
</evidence>
<dbReference type="RefSeq" id="WP_054293588.1">
    <property type="nucleotide sequence ID" value="NZ_CP012752.1"/>
</dbReference>
<keyword evidence="3 5" id="KW-0238">DNA-binding</keyword>
<dbReference type="EMBL" id="CP012752">
    <property type="protein sequence ID" value="ALG11692.1"/>
    <property type="molecule type" value="Genomic_DNA"/>
</dbReference>
<dbReference type="AlphaFoldDB" id="A0A0N9I0L1"/>
<evidence type="ECO:0000313" key="7">
    <source>
        <dbReference type="EMBL" id="ALG11692.1"/>
    </source>
</evidence>
<keyword evidence="2" id="KW-0805">Transcription regulation</keyword>
<dbReference type="SUPFAM" id="SSF46689">
    <property type="entry name" value="Homeodomain-like"/>
    <property type="match status" value="1"/>
</dbReference>
<dbReference type="Pfam" id="PF02909">
    <property type="entry name" value="TetR_C_1"/>
    <property type="match status" value="1"/>
</dbReference>
<keyword evidence="1" id="KW-0678">Repressor</keyword>
<dbReference type="STRING" id="860235.AOZ06_36780"/>
<dbReference type="InterPro" id="IPR050109">
    <property type="entry name" value="HTH-type_TetR-like_transc_reg"/>
</dbReference>
<evidence type="ECO:0000256" key="2">
    <source>
        <dbReference type="ARBA" id="ARBA00023015"/>
    </source>
</evidence>
<keyword evidence="8" id="KW-1185">Reference proteome</keyword>
<dbReference type="GO" id="GO:0000976">
    <property type="term" value="F:transcription cis-regulatory region binding"/>
    <property type="evidence" value="ECO:0007669"/>
    <property type="project" value="TreeGrafter"/>
</dbReference>
<keyword evidence="4" id="KW-0804">Transcription</keyword>
<protein>
    <submittedName>
        <fullName evidence="7">AcrR family transcriptional regulator</fullName>
    </submittedName>
</protein>
<dbReference type="PANTHER" id="PTHR30055:SF151">
    <property type="entry name" value="TRANSCRIPTIONAL REGULATORY PROTEIN"/>
    <property type="match status" value="1"/>
</dbReference>
<gene>
    <name evidence="7" type="ORF">AOZ06_36780</name>
</gene>
<evidence type="ECO:0000259" key="6">
    <source>
        <dbReference type="PROSITE" id="PS50977"/>
    </source>
</evidence>
<dbReference type="Gene3D" id="1.10.10.60">
    <property type="entry name" value="Homeodomain-like"/>
    <property type="match status" value="1"/>
</dbReference>
<dbReference type="Pfam" id="PF00440">
    <property type="entry name" value="TetR_N"/>
    <property type="match status" value="1"/>
</dbReference>
<dbReference type="KEGG" id="kphy:AOZ06_36780"/>
<feature type="DNA-binding region" description="H-T-H motif" evidence="5">
    <location>
        <begin position="35"/>
        <end position="54"/>
    </location>
</feature>
<dbReference type="InterPro" id="IPR003012">
    <property type="entry name" value="Tet_transcr_reg_TetR"/>
</dbReference>
<dbReference type="SUPFAM" id="SSF48498">
    <property type="entry name" value="Tetracyclin repressor-like, C-terminal domain"/>
    <property type="match status" value="1"/>
</dbReference>
<evidence type="ECO:0000256" key="4">
    <source>
        <dbReference type="ARBA" id="ARBA00023163"/>
    </source>
</evidence>
<dbReference type="PANTHER" id="PTHR30055">
    <property type="entry name" value="HTH-TYPE TRANSCRIPTIONAL REGULATOR RUTR"/>
    <property type="match status" value="1"/>
</dbReference>
<dbReference type="InterPro" id="IPR001647">
    <property type="entry name" value="HTH_TetR"/>
</dbReference>
<reference evidence="7 8" key="1">
    <citation type="submission" date="2015-07" db="EMBL/GenBank/DDBJ databases">
        <title>Genome sequencing of Kibdelosporangium phytohabitans.</title>
        <authorList>
            <person name="Qin S."/>
            <person name="Xing K."/>
        </authorList>
    </citation>
    <scope>NUCLEOTIDE SEQUENCE [LARGE SCALE GENOMIC DNA]</scope>
    <source>
        <strain evidence="7 8">KLBMP1111</strain>
    </source>
</reference>
<dbReference type="InterPro" id="IPR036271">
    <property type="entry name" value="Tet_transcr_reg_TetR-rel_C_sf"/>
</dbReference>
<dbReference type="InterPro" id="IPR004111">
    <property type="entry name" value="Repressor_TetR_C"/>
</dbReference>
<dbReference type="GO" id="GO:0003700">
    <property type="term" value="F:DNA-binding transcription factor activity"/>
    <property type="evidence" value="ECO:0007669"/>
    <property type="project" value="TreeGrafter"/>
</dbReference>
<dbReference type="GO" id="GO:0046677">
    <property type="term" value="P:response to antibiotic"/>
    <property type="evidence" value="ECO:0007669"/>
    <property type="project" value="InterPro"/>
</dbReference>
<dbReference type="PRINTS" id="PR00455">
    <property type="entry name" value="HTHTETR"/>
</dbReference>
<evidence type="ECO:0000256" key="1">
    <source>
        <dbReference type="ARBA" id="ARBA00022491"/>
    </source>
</evidence>
<dbReference type="Gene3D" id="1.10.357.10">
    <property type="entry name" value="Tetracycline Repressor, domain 2"/>
    <property type="match status" value="1"/>
</dbReference>
<feature type="domain" description="HTH tetR-type" evidence="6">
    <location>
        <begin position="12"/>
        <end position="72"/>
    </location>
</feature>
<dbReference type="OrthoDB" id="329481at2"/>
<dbReference type="GO" id="GO:0045892">
    <property type="term" value="P:negative regulation of DNA-templated transcription"/>
    <property type="evidence" value="ECO:0007669"/>
    <property type="project" value="InterPro"/>
</dbReference>
<organism evidence="7 8">
    <name type="scientific">Kibdelosporangium phytohabitans</name>
    <dbReference type="NCBI Taxonomy" id="860235"/>
    <lineage>
        <taxon>Bacteria</taxon>
        <taxon>Bacillati</taxon>
        <taxon>Actinomycetota</taxon>
        <taxon>Actinomycetes</taxon>
        <taxon>Pseudonocardiales</taxon>
        <taxon>Pseudonocardiaceae</taxon>
        <taxon>Kibdelosporangium</taxon>
    </lineage>
</organism>
<sequence>MADKAEPSRRAALTKEAVLQAAVALADEAGSGVPSMRKLAERLGVEAMSLYHHFRNKDLILDGMVDQVFGEIELPSGSADWQESMRGRAASMRDALVRHPWAISLMDSRTSPGYATLRHHNAVIGCLRSAGFSIAGAAHAMSVLDSYIYGYVIQQLSLPFTSSDGLADVAGSIMDDLPRDEFPHLAEMIAEHAMKPGYAYAEEFFTGLGLIIDGLRRHREAWTASQDASGT</sequence>